<comment type="caution">
    <text evidence="2">The sequence shown here is derived from an EMBL/GenBank/DDBJ whole genome shotgun (WGS) entry which is preliminary data.</text>
</comment>
<proteinExistence type="predicted"/>
<organism evidence="2 3">
    <name type="scientific">Streptomonospora nanhaiensis</name>
    <dbReference type="NCBI Taxonomy" id="1323731"/>
    <lineage>
        <taxon>Bacteria</taxon>
        <taxon>Bacillati</taxon>
        <taxon>Actinomycetota</taxon>
        <taxon>Actinomycetes</taxon>
        <taxon>Streptosporangiales</taxon>
        <taxon>Nocardiopsidaceae</taxon>
        <taxon>Streptomonospora</taxon>
    </lineage>
</organism>
<dbReference type="InterPro" id="IPR029063">
    <property type="entry name" value="SAM-dependent_MTases_sf"/>
</dbReference>
<evidence type="ECO:0000259" key="1">
    <source>
        <dbReference type="Pfam" id="PF13649"/>
    </source>
</evidence>
<accession>A0A853BL36</accession>
<dbReference type="Gene3D" id="3.40.50.150">
    <property type="entry name" value="Vaccinia Virus protein VP39"/>
    <property type="match status" value="1"/>
</dbReference>
<dbReference type="GO" id="GO:0008168">
    <property type="term" value="F:methyltransferase activity"/>
    <property type="evidence" value="ECO:0007669"/>
    <property type="project" value="UniProtKB-KW"/>
</dbReference>
<dbReference type="Proteomes" id="UP000575985">
    <property type="component" value="Unassembled WGS sequence"/>
</dbReference>
<dbReference type="InterPro" id="IPR041698">
    <property type="entry name" value="Methyltransf_25"/>
</dbReference>
<evidence type="ECO:0000313" key="3">
    <source>
        <dbReference type="Proteomes" id="UP000575985"/>
    </source>
</evidence>
<evidence type="ECO:0000313" key="2">
    <source>
        <dbReference type="EMBL" id="NYI95943.1"/>
    </source>
</evidence>
<dbReference type="Pfam" id="PF13649">
    <property type="entry name" value="Methyltransf_25"/>
    <property type="match status" value="1"/>
</dbReference>
<keyword evidence="2" id="KW-0808">Transferase</keyword>
<keyword evidence="3" id="KW-1185">Reference proteome</keyword>
<protein>
    <submittedName>
        <fullName evidence="2">SAM-dependent methyltransferase</fullName>
    </submittedName>
</protein>
<keyword evidence="2" id="KW-0489">Methyltransferase</keyword>
<dbReference type="CDD" id="cd02440">
    <property type="entry name" value="AdoMet_MTases"/>
    <property type="match status" value="1"/>
</dbReference>
<name>A0A853BL36_9ACTN</name>
<gene>
    <name evidence="2" type="ORF">HNR12_002220</name>
</gene>
<dbReference type="RefSeq" id="WP_179767389.1">
    <property type="nucleotide sequence ID" value="NZ_JACCFO010000001.1"/>
</dbReference>
<dbReference type="AlphaFoldDB" id="A0A853BL36"/>
<dbReference type="SUPFAM" id="SSF53335">
    <property type="entry name" value="S-adenosyl-L-methionine-dependent methyltransferases"/>
    <property type="match status" value="1"/>
</dbReference>
<dbReference type="EMBL" id="JACCFO010000001">
    <property type="protein sequence ID" value="NYI95943.1"/>
    <property type="molecule type" value="Genomic_DNA"/>
</dbReference>
<feature type="domain" description="Methyltransferase" evidence="1">
    <location>
        <begin position="45"/>
        <end position="142"/>
    </location>
</feature>
<sequence>MADYADPYAVSGQFIDIMIAGWWSHFGGAVAEAVRAMPAGDAPLLDAGAGGGWGTRLLARTLPSARILAVEPSPVLRAVLLSRIAADDDLRTRVTVDGDDLLSARLPDRLGGVVAANLIGHFAPEERDRLWRDLAGRLVPGGFALVNLAPPVEPARVERAPMSRVEVGSRTYLGWAEAEPAGGDRITWHMTYEVHEGDRLVSRDEVHYDWWTLTARRLAAETAAHGLTTQPHGPTEAGLFTVATSP</sequence>
<reference evidence="2 3" key="1">
    <citation type="submission" date="2020-07" db="EMBL/GenBank/DDBJ databases">
        <title>Sequencing the genomes of 1000 actinobacteria strains.</title>
        <authorList>
            <person name="Klenk H.-P."/>
        </authorList>
    </citation>
    <scope>NUCLEOTIDE SEQUENCE [LARGE SCALE GENOMIC DNA]</scope>
    <source>
        <strain evidence="2 3">DSM 45927</strain>
    </source>
</reference>
<dbReference type="GO" id="GO:0032259">
    <property type="term" value="P:methylation"/>
    <property type="evidence" value="ECO:0007669"/>
    <property type="project" value="UniProtKB-KW"/>
</dbReference>